<accession>A0A1C4GUV0</accession>
<gene>
    <name evidence="1" type="ORF">GA0116959_10716</name>
</gene>
<name>A0A1C4GUV0_9GAMM</name>
<dbReference type="AlphaFoldDB" id="A0A1C4GUV0"/>
<dbReference type="Proteomes" id="UP000243661">
    <property type="component" value="Unassembled WGS sequence"/>
</dbReference>
<evidence type="ECO:0000313" key="2">
    <source>
        <dbReference type="Proteomes" id="UP000243661"/>
    </source>
</evidence>
<evidence type="ECO:0008006" key="3">
    <source>
        <dbReference type="Google" id="ProtNLM"/>
    </source>
</evidence>
<organism evidence="1 2">
    <name type="scientific">Acinetobacter albensis</name>
    <dbReference type="NCBI Taxonomy" id="1673609"/>
    <lineage>
        <taxon>Bacteria</taxon>
        <taxon>Pseudomonadati</taxon>
        <taxon>Pseudomonadota</taxon>
        <taxon>Gammaproteobacteria</taxon>
        <taxon>Moraxellales</taxon>
        <taxon>Moraxellaceae</taxon>
        <taxon>Acinetobacter</taxon>
    </lineage>
</organism>
<dbReference type="RefSeq" id="WP_092719748.1">
    <property type="nucleotide sequence ID" value="NZ_FMBK01000007.1"/>
</dbReference>
<dbReference type="PROSITE" id="PS51257">
    <property type="entry name" value="PROKAR_LIPOPROTEIN"/>
    <property type="match status" value="1"/>
</dbReference>
<dbReference type="OrthoDB" id="6713517at2"/>
<proteinExistence type="predicted"/>
<protein>
    <recommendedName>
        <fullName evidence="3">Lipoprotein</fullName>
    </recommendedName>
</protein>
<dbReference type="EMBL" id="FMBK01000007">
    <property type="protein sequence ID" value="SCC71979.1"/>
    <property type="molecule type" value="Genomic_DNA"/>
</dbReference>
<evidence type="ECO:0000313" key="1">
    <source>
        <dbReference type="EMBL" id="SCC71979.1"/>
    </source>
</evidence>
<sequence>MIRKEFVWGVVLSTLFFTSACSDLTSSETKDEELVTTLADEGATALADEHSEEYEDKGKANPVKQLLEGEPIEVTFNVNEFNSKVYGKIAYNIVIQAKADEVVVNDVIINRGNNCSIGEYDHNNKLPANLNFGRLIELSISCDANYVREVEVKTNYGNYEFGGVAR</sequence>
<reference evidence="1 2" key="1">
    <citation type="submission" date="2016-08" db="EMBL/GenBank/DDBJ databases">
        <authorList>
            <person name="Seilhamer J.J."/>
        </authorList>
    </citation>
    <scope>NUCLEOTIDE SEQUENCE [LARGE SCALE GENOMIC DNA]</scope>
    <source>
        <strain evidence="1 2">ANC 4874</strain>
    </source>
</reference>